<keyword evidence="1" id="KW-0812">Transmembrane</keyword>
<comment type="caution">
    <text evidence="2">The sequence shown here is derived from an EMBL/GenBank/DDBJ whole genome shotgun (WGS) entry which is preliminary data.</text>
</comment>
<keyword evidence="3" id="KW-1185">Reference proteome</keyword>
<sequence length="194" mass="20785">MRTYRLWWGTTALILVAIGLPLAMARLGVAQVLAVGIPMAGIGALYAYLYAAEDGGGPAWICAWAARAGVGVPAAVGLLAPLGPGGLVPILLFLVAAPRCVAWFQHRYGEFAAQGLPSRPAFASRISDHDLSLAWESSYLALQQATDLATKARIVRVRTALLDELDRRSSPTGRSRRWVASPDQLYAARAPQRH</sequence>
<dbReference type="AlphaFoldDB" id="A0A7Y9E5A7"/>
<protein>
    <submittedName>
        <fullName evidence="2">Uncharacterized protein</fullName>
    </submittedName>
</protein>
<dbReference type="EMBL" id="JACCBG010000001">
    <property type="protein sequence ID" value="NYD41192.1"/>
    <property type="molecule type" value="Genomic_DNA"/>
</dbReference>
<keyword evidence="1" id="KW-1133">Transmembrane helix</keyword>
<name>A0A7Y9E5A7_9ACTN</name>
<proteinExistence type="predicted"/>
<organism evidence="2 3">
    <name type="scientific">Nocardioides panaciterrulae</name>
    <dbReference type="NCBI Taxonomy" id="661492"/>
    <lineage>
        <taxon>Bacteria</taxon>
        <taxon>Bacillati</taxon>
        <taxon>Actinomycetota</taxon>
        <taxon>Actinomycetes</taxon>
        <taxon>Propionibacteriales</taxon>
        <taxon>Nocardioidaceae</taxon>
        <taxon>Nocardioides</taxon>
    </lineage>
</organism>
<accession>A0A7Y9E5A7</accession>
<keyword evidence="1" id="KW-0472">Membrane</keyword>
<reference evidence="2 3" key="1">
    <citation type="submission" date="2020-07" db="EMBL/GenBank/DDBJ databases">
        <title>Sequencing the genomes of 1000 actinobacteria strains.</title>
        <authorList>
            <person name="Klenk H.-P."/>
        </authorList>
    </citation>
    <scope>NUCLEOTIDE SEQUENCE [LARGE SCALE GENOMIC DNA]</scope>
    <source>
        <strain evidence="2 3">DSM 21350</strain>
    </source>
</reference>
<feature type="transmembrane region" description="Helical" evidence="1">
    <location>
        <begin position="32"/>
        <end position="51"/>
    </location>
</feature>
<gene>
    <name evidence="2" type="ORF">BJZ21_001275</name>
</gene>
<feature type="transmembrane region" description="Helical" evidence="1">
    <location>
        <begin position="71"/>
        <end position="97"/>
    </location>
</feature>
<feature type="transmembrane region" description="Helical" evidence="1">
    <location>
        <begin position="6"/>
        <end position="25"/>
    </location>
</feature>
<dbReference type="RefSeq" id="WP_179662968.1">
    <property type="nucleotide sequence ID" value="NZ_JACCBG010000001.1"/>
</dbReference>
<dbReference type="Proteomes" id="UP000535511">
    <property type="component" value="Unassembled WGS sequence"/>
</dbReference>
<evidence type="ECO:0000313" key="3">
    <source>
        <dbReference type="Proteomes" id="UP000535511"/>
    </source>
</evidence>
<evidence type="ECO:0000256" key="1">
    <source>
        <dbReference type="SAM" id="Phobius"/>
    </source>
</evidence>
<evidence type="ECO:0000313" key="2">
    <source>
        <dbReference type="EMBL" id="NYD41192.1"/>
    </source>
</evidence>